<evidence type="ECO:0000256" key="3">
    <source>
        <dbReference type="ARBA" id="ARBA00022553"/>
    </source>
</evidence>
<dbReference type="SMART" id="SM00304">
    <property type="entry name" value="HAMP"/>
    <property type="match status" value="1"/>
</dbReference>
<dbReference type="Pfam" id="PF02518">
    <property type="entry name" value="HATPase_c"/>
    <property type="match status" value="1"/>
</dbReference>
<dbReference type="Pfam" id="PF06580">
    <property type="entry name" value="His_kinase"/>
    <property type="match status" value="1"/>
</dbReference>
<keyword evidence="3" id="KW-0597">Phosphoprotein</keyword>
<comment type="subcellular location">
    <subcellularLocation>
        <location evidence="1">Cell membrane</location>
        <topology evidence="1">Multi-pass membrane protein</topology>
    </subcellularLocation>
</comment>
<evidence type="ECO:0000256" key="8">
    <source>
        <dbReference type="ARBA" id="ARBA00022840"/>
    </source>
</evidence>
<sequence>MTGPFKRFRSIRSKLLGAFILVVALPTLIVFYQYAAESSKLLEHEVYTANQVLVDQAVNSMNQNAEKMVKMTYMLDSQLFTTFQNKSKRWIPESEADMSMFIQTQRKMLSLRDVLLDNFAFIGIADFTGDLVTTLTDFHRDAVQNIGSEPWYSMGIGRKGYPYWMQGYRIPTAWGYVEGVPNKEFVLVSRVLNGVGIVDNYGVVAIGMDIDKFYGVQPKSTEDFTQFLIWDGSERLNDLSGKLTITLTPEQIGELNKDSKTIKKLTFHNKDYLVNVAKISQVGASVAALLPMDQFHLQMDKSKNRSLVTILFFYIIGLFIFVYLLLRFTKPLYSLLKSIILVGKGDFKQEVPVMGNDEISVLGSNFNHMVARLDELVRSVSEEQRKKEEAHFQALQAQINPHFLFNTLNSIKLMAMLSNTNRDVSDMITALGKLMEFSMKQNTVFVTLQQEIQYLELYMMLQKIRYHDDISITTQVPEELLPCTMLKFTLQPLVENSIIHGSKLPLHIWIEAVESGNDLKIYVRDNGKGVSADKLQTIQNQLIQDHAKYSGIGMLNVDRRIKLHFGSEYGLEVVTPETGGMQIIITIPNRRELRE</sequence>
<keyword evidence="10" id="KW-0902">Two-component regulatory system</keyword>
<evidence type="ECO:0000256" key="1">
    <source>
        <dbReference type="ARBA" id="ARBA00004651"/>
    </source>
</evidence>
<dbReference type="SUPFAM" id="SSF158472">
    <property type="entry name" value="HAMP domain-like"/>
    <property type="match status" value="1"/>
</dbReference>
<reference evidence="14 15" key="1">
    <citation type="submission" date="2023-03" db="EMBL/GenBank/DDBJ databases">
        <title>Bacillus Genome Sequencing.</title>
        <authorList>
            <person name="Dunlap C."/>
        </authorList>
    </citation>
    <scope>NUCLEOTIDE SEQUENCE [LARGE SCALE GENOMIC DNA]</scope>
    <source>
        <strain evidence="14 15">BD-533</strain>
    </source>
</reference>
<feature type="transmembrane region" description="Helical" evidence="12">
    <location>
        <begin position="307"/>
        <end position="326"/>
    </location>
</feature>
<keyword evidence="5 12" id="KW-0812">Transmembrane</keyword>
<dbReference type="Proteomes" id="UP001338137">
    <property type="component" value="Unassembled WGS sequence"/>
</dbReference>
<dbReference type="InterPro" id="IPR050640">
    <property type="entry name" value="Bact_2-comp_sensor_kinase"/>
</dbReference>
<keyword evidence="11 12" id="KW-0472">Membrane</keyword>
<keyword evidence="7 14" id="KW-0418">Kinase</keyword>
<name>A0ABU6G0M5_9BACL</name>
<keyword evidence="6" id="KW-0547">Nucleotide-binding</keyword>
<evidence type="ECO:0000256" key="4">
    <source>
        <dbReference type="ARBA" id="ARBA00022679"/>
    </source>
</evidence>
<accession>A0ABU6G0M5</accession>
<dbReference type="InterPro" id="IPR036890">
    <property type="entry name" value="HATPase_C_sf"/>
</dbReference>
<dbReference type="PANTHER" id="PTHR34220">
    <property type="entry name" value="SENSOR HISTIDINE KINASE YPDA"/>
    <property type="match status" value="1"/>
</dbReference>
<evidence type="ECO:0000313" key="15">
    <source>
        <dbReference type="Proteomes" id="UP001338137"/>
    </source>
</evidence>
<evidence type="ECO:0000256" key="2">
    <source>
        <dbReference type="ARBA" id="ARBA00022475"/>
    </source>
</evidence>
<dbReference type="InterPro" id="IPR010559">
    <property type="entry name" value="Sig_transdc_His_kin_internal"/>
</dbReference>
<evidence type="ECO:0000256" key="11">
    <source>
        <dbReference type="ARBA" id="ARBA00023136"/>
    </source>
</evidence>
<keyword evidence="8" id="KW-0067">ATP-binding</keyword>
<evidence type="ECO:0000256" key="6">
    <source>
        <dbReference type="ARBA" id="ARBA00022741"/>
    </source>
</evidence>
<dbReference type="CDD" id="cd06225">
    <property type="entry name" value="HAMP"/>
    <property type="match status" value="1"/>
</dbReference>
<dbReference type="PROSITE" id="PS50885">
    <property type="entry name" value="HAMP"/>
    <property type="match status" value="1"/>
</dbReference>
<dbReference type="Gene3D" id="3.30.565.10">
    <property type="entry name" value="Histidine kinase-like ATPase, C-terminal domain"/>
    <property type="match status" value="1"/>
</dbReference>
<dbReference type="Gene3D" id="6.10.340.10">
    <property type="match status" value="1"/>
</dbReference>
<evidence type="ECO:0000256" key="5">
    <source>
        <dbReference type="ARBA" id="ARBA00022692"/>
    </source>
</evidence>
<evidence type="ECO:0000259" key="13">
    <source>
        <dbReference type="PROSITE" id="PS50885"/>
    </source>
</evidence>
<dbReference type="EMBL" id="JARLKY010000010">
    <property type="protein sequence ID" value="MEC0226423.1"/>
    <property type="molecule type" value="Genomic_DNA"/>
</dbReference>
<organism evidence="14 15">
    <name type="scientific">Paenibacillus alba</name>
    <dbReference type="NCBI Taxonomy" id="1197127"/>
    <lineage>
        <taxon>Bacteria</taxon>
        <taxon>Bacillati</taxon>
        <taxon>Bacillota</taxon>
        <taxon>Bacilli</taxon>
        <taxon>Bacillales</taxon>
        <taxon>Paenibacillaceae</taxon>
        <taxon>Paenibacillus</taxon>
    </lineage>
</organism>
<evidence type="ECO:0000313" key="14">
    <source>
        <dbReference type="EMBL" id="MEC0226423.1"/>
    </source>
</evidence>
<gene>
    <name evidence="14" type="ORF">P4I72_04760</name>
</gene>
<evidence type="ECO:0000256" key="9">
    <source>
        <dbReference type="ARBA" id="ARBA00022989"/>
    </source>
</evidence>
<dbReference type="RefSeq" id="WP_326070827.1">
    <property type="nucleotide sequence ID" value="NZ_JARLKY010000010.1"/>
</dbReference>
<feature type="transmembrane region" description="Helical" evidence="12">
    <location>
        <begin position="15"/>
        <end position="35"/>
    </location>
</feature>
<proteinExistence type="predicted"/>
<feature type="domain" description="HAMP" evidence="13">
    <location>
        <begin position="326"/>
        <end position="378"/>
    </location>
</feature>
<keyword evidence="15" id="KW-1185">Reference proteome</keyword>
<evidence type="ECO:0000256" key="7">
    <source>
        <dbReference type="ARBA" id="ARBA00022777"/>
    </source>
</evidence>
<dbReference type="Pfam" id="PF00672">
    <property type="entry name" value="HAMP"/>
    <property type="match status" value="1"/>
</dbReference>
<dbReference type="InterPro" id="IPR003594">
    <property type="entry name" value="HATPase_dom"/>
</dbReference>
<dbReference type="PANTHER" id="PTHR34220:SF11">
    <property type="entry name" value="SENSOR PROTEIN KINASE HPTS"/>
    <property type="match status" value="1"/>
</dbReference>
<protein>
    <submittedName>
        <fullName evidence="14">Histidine kinase</fullName>
    </submittedName>
</protein>
<evidence type="ECO:0000256" key="12">
    <source>
        <dbReference type="SAM" id="Phobius"/>
    </source>
</evidence>
<keyword evidence="9 12" id="KW-1133">Transmembrane helix</keyword>
<keyword evidence="2" id="KW-1003">Cell membrane</keyword>
<dbReference type="InterPro" id="IPR003660">
    <property type="entry name" value="HAMP_dom"/>
</dbReference>
<dbReference type="SUPFAM" id="SSF55874">
    <property type="entry name" value="ATPase domain of HSP90 chaperone/DNA topoisomerase II/histidine kinase"/>
    <property type="match status" value="1"/>
</dbReference>
<dbReference type="GO" id="GO:0016301">
    <property type="term" value="F:kinase activity"/>
    <property type="evidence" value="ECO:0007669"/>
    <property type="project" value="UniProtKB-KW"/>
</dbReference>
<keyword evidence="4" id="KW-0808">Transferase</keyword>
<evidence type="ECO:0000256" key="10">
    <source>
        <dbReference type="ARBA" id="ARBA00023012"/>
    </source>
</evidence>
<comment type="caution">
    <text evidence="14">The sequence shown here is derived from an EMBL/GenBank/DDBJ whole genome shotgun (WGS) entry which is preliminary data.</text>
</comment>